<dbReference type="PRINTS" id="PR01345">
    <property type="entry name" value="CERVTRCPTASE"/>
</dbReference>
<comment type="caution">
    <text evidence="1">The sequence shown here is derived from an EMBL/GenBank/DDBJ whole genome shotgun (WGS) entry which is preliminary data.</text>
</comment>
<protein>
    <recommendedName>
        <fullName evidence="3">Reverse transcriptase domain-containing protein</fullName>
    </recommendedName>
</protein>
<accession>A0ABC9WP34</accession>
<reference evidence="1 2" key="1">
    <citation type="submission" date="2024-06" db="EMBL/GenBank/DDBJ databases">
        <title>The draft genome of Grus japonensis, version 3.</title>
        <authorList>
            <person name="Nabeshima K."/>
            <person name="Suzuki S."/>
            <person name="Onuma M."/>
        </authorList>
    </citation>
    <scope>NUCLEOTIDE SEQUENCE [LARGE SCALE GENOMIC DNA]</scope>
    <source>
        <strain evidence="1 2">451A</strain>
    </source>
</reference>
<name>A0ABC9WP34_GRUJA</name>
<evidence type="ECO:0000313" key="1">
    <source>
        <dbReference type="EMBL" id="GAB0186387.1"/>
    </source>
</evidence>
<dbReference type="Proteomes" id="UP001623348">
    <property type="component" value="Unassembled WGS sequence"/>
</dbReference>
<gene>
    <name evidence="1" type="ORF">GRJ2_001104000</name>
</gene>
<dbReference type="AlphaFoldDB" id="A0ABC9WP34"/>
<evidence type="ECO:0000313" key="2">
    <source>
        <dbReference type="Proteomes" id="UP001623348"/>
    </source>
</evidence>
<evidence type="ECO:0008006" key="3">
    <source>
        <dbReference type="Google" id="ProtNLM"/>
    </source>
</evidence>
<proteinExistence type="predicted"/>
<dbReference type="PANTHER" id="PTHR33332">
    <property type="entry name" value="REVERSE TRANSCRIPTASE DOMAIN-CONTAINING PROTEIN"/>
    <property type="match status" value="1"/>
</dbReference>
<organism evidence="1 2">
    <name type="scientific">Grus japonensis</name>
    <name type="common">Japanese crane</name>
    <name type="synonym">Red-crowned crane</name>
    <dbReference type="NCBI Taxonomy" id="30415"/>
    <lineage>
        <taxon>Eukaryota</taxon>
        <taxon>Metazoa</taxon>
        <taxon>Chordata</taxon>
        <taxon>Craniata</taxon>
        <taxon>Vertebrata</taxon>
        <taxon>Euteleostomi</taxon>
        <taxon>Archelosauria</taxon>
        <taxon>Archosauria</taxon>
        <taxon>Dinosauria</taxon>
        <taxon>Saurischia</taxon>
        <taxon>Theropoda</taxon>
        <taxon>Coelurosauria</taxon>
        <taxon>Aves</taxon>
        <taxon>Neognathae</taxon>
        <taxon>Neoaves</taxon>
        <taxon>Gruiformes</taxon>
        <taxon>Gruidae</taxon>
        <taxon>Grus</taxon>
    </lineage>
</organism>
<dbReference type="EMBL" id="BAAFJT010000003">
    <property type="protein sequence ID" value="GAB0186387.1"/>
    <property type="molecule type" value="Genomic_DNA"/>
</dbReference>
<keyword evidence="2" id="KW-1185">Reference proteome</keyword>
<sequence length="227" mass="25594">MDSGIECILSKFADDTKLCGAVDTLEGRDAIQRDLDSLERWAHANCMKFNKTKCKVLHVGRGNPKHSYRLGRVWVQSNPEEKDLGVLIDEKLNMSRQCALAAQKANRVLGCIKRGVTSRSREVILPLYSALLRPHLEYCIQLWGPQYKKDMELLEGVQRRATKLIRGLEPLSYEDRLRELGLLSLEKRRLWGDLIAALQYLKGPTGKMVRDCLSGSVVTGQGVMGLN</sequence>